<proteinExistence type="predicted"/>
<dbReference type="Gene3D" id="3.40.50.2000">
    <property type="entry name" value="Glycogen Phosphorylase B"/>
    <property type="match status" value="2"/>
</dbReference>
<evidence type="ECO:0000313" key="3">
    <source>
        <dbReference type="EMBL" id="QHU18972.1"/>
    </source>
</evidence>
<dbReference type="InterPro" id="IPR029044">
    <property type="entry name" value="Nucleotide-diphossugar_trans"/>
</dbReference>
<feature type="domain" description="Glycosyltransferase 2-like" evidence="2">
    <location>
        <begin position="13"/>
        <end position="103"/>
    </location>
</feature>
<protein>
    <recommendedName>
        <fullName evidence="2">Glycosyltransferase 2-like domain-containing protein</fullName>
    </recommendedName>
</protein>
<dbReference type="InterPro" id="IPR007577">
    <property type="entry name" value="GlycoTrfase_DXD_sugar-bd_CS"/>
</dbReference>
<reference evidence="3" key="1">
    <citation type="journal article" date="2020" name="Nature">
        <title>Giant virus diversity and host interactions through global metagenomics.</title>
        <authorList>
            <person name="Schulz F."/>
            <person name="Roux S."/>
            <person name="Paez-Espino D."/>
            <person name="Jungbluth S."/>
            <person name="Walsh D.A."/>
            <person name="Denef V.J."/>
            <person name="McMahon K.D."/>
            <person name="Konstantinidis K.T."/>
            <person name="Eloe-Fadrosh E.A."/>
            <person name="Kyrpides N.C."/>
            <person name="Woyke T."/>
        </authorList>
    </citation>
    <scope>NUCLEOTIDE SEQUENCE</scope>
    <source>
        <strain evidence="3">GVMAG-S-3300013014-104</strain>
    </source>
</reference>
<dbReference type="Pfam" id="PF00535">
    <property type="entry name" value="Glycos_transf_2"/>
    <property type="match status" value="1"/>
</dbReference>
<dbReference type="Pfam" id="PF04488">
    <property type="entry name" value="Gly_transf_sug"/>
    <property type="match status" value="1"/>
</dbReference>
<dbReference type="GO" id="GO:0016020">
    <property type="term" value="C:membrane"/>
    <property type="evidence" value="ECO:0007669"/>
    <property type="project" value="GOC"/>
</dbReference>
<name>A0A6C0KLR8_9ZZZZ</name>
<dbReference type="InterPro" id="IPR029063">
    <property type="entry name" value="SAM-dependent_MTases_sf"/>
</dbReference>
<dbReference type="GO" id="GO:0000030">
    <property type="term" value="F:mannosyltransferase activity"/>
    <property type="evidence" value="ECO:0007669"/>
    <property type="project" value="TreeGrafter"/>
</dbReference>
<dbReference type="EMBL" id="MN740943">
    <property type="protein sequence ID" value="QHU18972.1"/>
    <property type="molecule type" value="Genomic_DNA"/>
</dbReference>
<organism evidence="3">
    <name type="scientific">viral metagenome</name>
    <dbReference type="NCBI Taxonomy" id="1070528"/>
    <lineage>
        <taxon>unclassified sequences</taxon>
        <taxon>metagenomes</taxon>
        <taxon>organismal metagenomes</taxon>
    </lineage>
</organism>
<dbReference type="InterPro" id="IPR051706">
    <property type="entry name" value="Glycosyltransferase_domain"/>
</dbReference>
<dbReference type="InterPro" id="IPR001173">
    <property type="entry name" value="Glyco_trans_2-like"/>
</dbReference>
<dbReference type="GO" id="GO:0051999">
    <property type="term" value="P:mannosyl-inositol phosphorylceramide biosynthetic process"/>
    <property type="evidence" value="ECO:0007669"/>
    <property type="project" value="TreeGrafter"/>
</dbReference>
<dbReference type="SUPFAM" id="SSF53756">
    <property type="entry name" value="UDP-Glycosyltransferase/glycogen phosphorylase"/>
    <property type="match status" value="1"/>
</dbReference>
<evidence type="ECO:0000256" key="1">
    <source>
        <dbReference type="ARBA" id="ARBA00022679"/>
    </source>
</evidence>
<dbReference type="PANTHER" id="PTHR32385:SF15">
    <property type="entry name" value="INOSITOL PHOSPHOCERAMIDE MANNOSYLTRANSFERASE 1"/>
    <property type="match status" value="1"/>
</dbReference>
<dbReference type="SUPFAM" id="SSF53448">
    <property type="entry name" value="Nucleotide-diphospho-sugar transferases"/>
    <property type="match status" value="2"/>
</dbReference>
<sequence>MNAEKDATICLNMIVKNESHIIEKTLKKLCEKISFDYWVICDTGSTDNTCSIITDFFFNKGIKGELFHDEWVNFAHNRTLALQRAYKKTDLLLVFDADDEIVGNIFLPKDVNFDEYHLKFGSEFGVNYTRVLLINNNKKFEYLSVIHEYISCLEGPSKACIVDGNYYVVSGRSGSRSMDPDKYIKDAIILEKAYDEALIKNDQLFHRYAFYCANSYRDCGKFEDAIKWYKITLNHEKQWAQEKYTSCLYIFDCLSALNRKEEGFFYLVKSFLYDNERVECLFPLLQHYCCENMNNIAYNYYLNVKDFFENRYLNSNNTSKLFIISDKYNFFVPYYMILIADKVQDFKCVLKMYEIIFKKKQNMFDEWHVKNLIYNLQFFLKHIPEDNKTFMNLANEYISFLNDNGINFNNFDFLDRDEYKKAGLNFEKYISVTVKSQKFSKEECFKSKNILIFSGFLDFDWNYSYMQNNALGGSEKAVAYLSKCFPKDYNIFISGNVKEETIENIQYINIFKLPKLINEIPFHTLIVSRYIAFYEMFPSCSFYQSFIWAHDIFLLSYGSTLSDSKILEKWKKHINGCICLTDWHKNQFLDRYPSLKDKIEIINNGIDLNVFPKVQKKIKNKFIYTSRAERGLDNLLNLWPEILEKMPDATLFISSYGEFPCNEGEVVLKNFIDQNSNSIFNLGKLSIDKLYVEMSSAEFWLYPTHFHETSCITALEMLMSEVICIYYPIAGLINTVGEYGLSVNKGEEIDTLMSLTDEKKLEIRNKGKEYALNCSWENRYSMWNNLLFGKENGINYCFVNNDDNVKKHVAIFNGFNFHYEMYGFIIEYCKNNNYLLTIFTSFINTLGWFEFYKNHFKNYDFELKNNYEFEEMKDIFDIIFIPTDDDYQFKQEWINEKCITINHLNKIRRPEIKNNVDIRPFIQNSKNWAIPCFNILEEKDKENESSEEIYLSIIGDSNCGYNYDTINKLASSRFINLYIISRSAYNFDITKIDNNKFNVVLLNNLDTQHMINMLRKCDYIFVDNTNNIDHINGVSMCGCIPLAYSTLTPLIISKYNNNLYNFKNVIEFDIDSKTQIIIEKGIIDKYELEKERKQFIYKFDTIVYNLLEKNKINKNLIPKKIIQTWEHKDLNPDFQKMVDIWKTNNPDYEYYLFDKDEREKFISENFDKNIINTYKAIIPGAYKSDLFRYCYLYINGGIYIDIDTLCIGKLDDFLLSNIEFLVPIDLNINPLEGNHNLACGFIASIPKHPILLNCINKIVFHVENNIIPQSKLDFTGPGLLGRSVNIFLKNNETMSFVGKEGIYNNIHFLKFEKISEHIKDSSGNILLQNKNGNQDIIYLYNQECNKLTNYVSWVNTNNIIQNKKNIAIMVYGQFRTYKNNLIKNINMLKPIINNCNVHLFILSDKSKNGNYSQFSEDQIKNIFLSYGFKIHIFDYIENFDFSEEEDKYVETFFNNINDRSGIENEFVPKLIYRKNILNKLKNDYINSNNIEIDLTIYCRLFDVIITNNLSFEKIEHEINHLYNNDNIVFGSSDTLFIGSQKSINYLFDLPNGYIYHNQIWEDQKFLQFISSIDLVLFQTRATYSPEIQYISHIYFSSHFDYKNIRVDFNNIDSQENKYALYNIILDPKRKLFTTNSFILKKDYIEEVNKQIPLQFLNYFSKQGLVDYNMGIGVEHYKLFCCISHQIKNGIIIDIGTHHGNSAISLGYSLTNKNNNLLYSFDIKELIQYSCKNYFEKYKLNYRLENIFDENIKNKYKQLLLSSTMIFIDIDPHNGLLEYEMYLWLKNNNYKGFILYDDIFIEKGHVANNFDKTFANMTDFWNKIPENEKINLTSIGHWSGTGLVCFDFIQNNFILD</sequence>
<dbReference type="Gene3D" id="3.90.550.20">
    <property type="match status" value="1"/>
</dbReference>
<keyword evidence="1" id="KW-0808">Transferase</keyword>
<accession>A0A6C0KLR8</accession>
<evidence type="ECO:0000259" key="2">
    <source>
        <dbReference type="Pfam" id="PF00535"/>
    </source>
</evidence>
<dbReference type="PANTHER" id="PTHR32385">
    <property type="entry name" value="MANNOSYL PHOSPHORYLINOSITOL CERAMIDE SYNTHASE"/>
    <property type="match status" value="1"/>
</dbReference>
<dbReference type="Gene3D" id="3.90.550.10">
    <property type="entry name" value="Spore Coat Polysaccharide Biosynthesis Protein SpsA, Chain A"/>
    <property type="match status" value="1"/>
</dbReference>
<dbReference type="Gene3D" id="3.40.50.150">
    <property type="entry name" value="Vaccinia Virus protein VP39"/>
    <property type="match status" value="1"/>
</dbReference>